<organism evidence="3 4">
    <name type="scientific">Marinobacter fuscus</name>
    <dbReference type="NCBI Taxonomy" id="2109942"/>
    <lineage>
        <taxon>Bacteria</taxon>
        <taxon>Pseudomonadati</taxon>
        <taxon>Pseudomonadota</taxon>
        <taxon>Gammaproteobacteria</taxon>
        <taxon>Pseudomonadales</taxon>
        <taxon>Marinobacteraceae</taxon>
        <taxon>Marinobacter</taxon>
    </lineage>
</organism>
<evidence type="ECO:0000259" key="2">
    <source>
        <dbReference type="Pfam" id="PF01337"/>
    </source>
</evidence>
<feature type="domain" description="Barstar (barnase inhibitor)" evidence="2">
    <location>
        <begin position="1"/>
        <end position="80"/>
    </location>
</feature>
<evidence type="ECO:0000313" key="3">
    <source>
        <dbReference type="EMBL" id="PSF09940.1"/>
    </source>
</evidence>
<dbReference type="EMBL" id="PXNP01000027">
    <property type="protein sequence ID" value="PSF09940.1"/>
    <property type="molecule type" value="Genomic_DNA"/>
</dbReference>
<comment type="caution">
    <text evidence="3">The sequence shown here is derived from an EMBL/GenBank/DDBJ whole genome shotgun (WGS) entry which is preliminary data.</text>
</comment>
<dbReference type="RefSeq" id="WP_106761968.1">
    <property type="nucleotide sequence ID" value="NZ_PXNP01000027.1"/>
</dbReference>
<dbReference type="SUPFAM" id="SSF52038">
    <property type="entry name" value="Barstar-related"/>
    <property type="match status" value="1"/>
</dbReference>
<dbReference type="Pfam" id="PF01337">
    <property type="entry name" value="Barstar"/>
    <property type="match status" value="1"/>
</dbReference>
<reference evidence="3 4" key="1">
    <citation type="submission" date="2018-03" db="EMBL/GenBank/DDBJ databases">
        <title>Marinobacter brunus sp. nov., a marine bacterium of Gamma-proteobacteria isolated from the surface seawater of the South China Sea.</title>
        <authorList>
            <person name="Cheng H."/>
            <person name="Wu Y.-H."/>
            <person name="Xamxidin M."/>
            <person name="Xu X.-W."/>
        </authorList>
    </citation>
    <scope>NUCLEOTIDE SEQUENCE [LARGE SCALE GENOMIC DNA]</scope>
    <source>
        <strain evidence="3 4">NH169-3</strain>
    </source>
</reference>
<name>A0A2T1KIW2_9GAMM</name>
<sequence>MDTIVIDCQNVRDESDFWQLYVDIVRPEGAEFFGRNVSAFWDAISGGGPGWPGDVKLLFVHAETLSSINSGHLLRRLQEIQLHSQRLRVELGKDT</sequence>
<dbReference type="InterPro" id="IPR035905">
    <property type="entry name" value="Barstar-like_sf"/>
</dbReference>
<accession>A0A2T1KIW2</accession>
<dbReference type="AlphaFoldDB" id="A0A2T1KIW2"/>
<evidence type="ECO:0000313" key="4">
    <source>
        <dbReference type="Proteomes" id="UP000239866"/>
    </source>
</evidence>
<comment type="similarity">
    <text evidence="1">Belongs to the barstar family.</text>
</comment>
<keyword evidence="4" id="KW-1185">Reference proteome</keyword>
<proteinExistence type="inferred from homology"/>
<dbReference type="InterPro" id="IPR000468">
    <property type="entry name" value="Barstar"/>
</dbReference>
<dbReference type="Proteomes" id="UP000239866">
    <property type="component" value="Unassembled WGS sequence"/>
</dbReference>
<dbReference type="OrthoDB" id="7575400at2"/>
<evidence type="ECO:0000256" key="1">
    <source>
        <dbReference type="ARBA" id="ARBA00006845"/>
    </source>
</evidence>
<gene>
    <name evidence="3" type="ORF">C7H09_07460</name>
</gene>
<protein>
    <recommendedName>
        <fullName evidence="2">Barstar (barnase inhibitor) domain-containing protein</fullName>
    </recommendedName>
</protein>
<dbReference type="Gene3D" id="3.30.370.10">
    <property type="entry name" value="Barstar-like"/>
    <property type="match status" value="1"/>
</dbReference>